<proteinExistence type="predicted"/>
<dbReference type="Pfam" id="PF03732">
    <property type="entry name" value="Retrotrans_gag"/>
    <property type="match status" value="1"/>
</dbReference>
<feature type="region of interest" description="Disordered" evidence="1">
    <location>
        <begin position="1"/>
        <end position="31"/>
    </location>
</feature>
<gene>
    <name evidence="3" type="ORF">O181_080469</name>
</gene>
<dbReference type="PANTHER" id="PTHR15503:SF22">
    <property type="entry name" value="TRANSPOSON TY3-I GAG POLYPROTEIN"/>
    <property type="match status" value="1"/>
</dbReference>
<evidence type="ECO:0000256" key="1">
    <source>
        <dbReference type="SAM" id="MobiDB-lite"/>
    </source>
</evidence>
<dbReference type="PANTHER" id="PTHR15503">
    <property type="entry name" value="LDOC1 RELATED"/>
    <property type="match status" value="1"/>
</dbReference>
<evidence type="ECO:0000313" key="3">
    <source>
        <dbReference type="EMBL" id="MBW0540754.1"/>
    </source>
</evidence>
<dbReference type="OrthoDB" id="2691415at2759"/>
<dbReference type="InterPro" id="IPR005162">
    <property type="entry name" value="Retrotrans_gag_dom"/>
</dbReference>
<evidence type="ECO:0000259" key="2">
    <source>
        <dbReference type="Pfam" id="PF03732"/>
    </source>
</evidence>
<comment type="caution">
    <text evidence="3">The sequence shown here is derived from an EMBL/GenBank/DDBJ whole genome shotgun (WGS) entry which is preliminary data.</text>
</comment>
<dbReference type="EMBL" id="AVOT02045396">
    <property type="protein sequence ID" value="MBW0540754.1"/>
    <property type="molecule type" value="Genomic_DNA"/>
</dbReference>
<feature type="compositionally biased region" description="Basic and acidic residues" evidence="1">
    <location>
        <begin position="81"/>
        <end position="90"/>
    </location>
</feature>
<dbReference type="InterPro" id="IPR032567">
    <property type="entry name" value="RTL1-rel"/>
</dbReference>
<organism evidence="3 4">
    <name type="scientific">Austropuccinia psidii MF-1</name>
    <dbReference type="NCBI Taxonomy" id="1389203"/>
    <lineage>
        <taxon>Eukaryota</taxon>
        <taxon>Fungi</taxon>
        <taxon>Dikarya</taxon>
        <taxon>Basidiomycota</taxon>
        <taxon>Pucciniomycotina</taxon>
        <taxon>Pucciniomycetes</taxon>
        <taxon>Pucciniales</taxon>
        <taxon>Sphaerophragmiaceae</taxon>
        <taxon>Austropuccinia</taxon>
    </lineage>
</organism>
<evidence type="ECO:0000313" key="4">
    <source>
        <dbReference type="Proteomes" id="UP000765509"/>
    </source>
</evidence>
<feature type="domain" description="Retrotransposon gag" evidence="2">
    <location>
        <begin position="139"/>
        <end position="235"/>
    </location>
</feature>
<feature type="region of interest" description="Disordered" evidence="1">
    <location>
        <begin position="79"/>
        <end position="99"/>
    </location>
</feature>
<keyword evidence="4" id="KW-1185">Reference proteome</keyword>
<dbReference type="Proteomes" id="UP000765509">
    <property type="component" value="Unassembled WGS sequence"/>
</dbReference>
<protein>
    <recommendedName>
        <fullName evidence="2">Retrotransposon gag domain-containing protein</fullName>
    </recommendedName>
</protein>
<dbReference type="AlphaFoldDB" id="A0A9Q3FKZ0"/>
<feature type="compositionally biased region" description="Basic and acidic residues" evidence="1">
    <location>
        <begin position="1"/>
        <end position="11"/>
    </location>
</feature>
<sequence>MAEGERARLGEVEDEEGEESVEKEYSGETEVEDALANAPEVPQCSHLALSSQSLASQTEPSLLKMLEQMTQFMGQLTQEVTPRDNSKASDFKTPSMKAPDSFDGTQAHKLTAVIQSCQLIFHNDPANFFSDRKKVLYSTSFLTGRAGKWIEPYLSNISNEDPSYLLNNWKLFETQFFTLFGDPNEVRKAEQELENLRMKESGHVSLYIADFRSLMSRIGVWGERAYIHVYRRGLASRLLDQLASHSGTFDTLQELMNVT</sequence>
<accession>A0A9Q3FKZ0</accession>
<name>A0A9Q3FKZ0_9BASI</name>
<reference evidence="3" key="1">
    <citation type="submission" date="2021-03" db="EMBL/GenBank/DDBJ databases">
        <title>Draft genome sequence of rust myrtle Austropuccinia psidii MF-1, a brazilian biotype.</title>
        <authorList>
            <person name="Quecine M.C."/>
            <person name="Pachon D.M.R."/>
            <person name="Bonatelli M.L."/>
            <person name="Correr F.H."/>
            <person name="Franceschini L.M."/>
            <person name="Leite T.F."/>
            <person name="Margarido G.R.A."/>
            <person name="Almeida C.A."/>
            <person name="Ferrarezi J.A."/>
            <person name="Labate C.A."/>
        </authorList>
    </citation>
    <scope>NUCLEOTIDE SEQUENCE</scope>
    <source>
        <strain evidence="3">MF-1</strain>
    </source>
</reference>